<dbReference type="Pfam" id="PF01963">
    <property type="entry name" value="TraB_PrgY_gumN"/>
    <property type="match status" value="1"/>
</dbReference>
<comment type="caution">
    <text evidence="2">The sequence shown here is derived from an EMBL/GenBank/DDBJ whole genome shotgun (WGS) entry which is preliminary data.</text>
</comment>
<gene>
    <name evidence="2" type="ORF">HUG17_7825</name>
</gene>
<accession>A0A9D4SG31</accession>
<feature type="region of interest" description="Disordered" evidence="1">
    <location>
        <begin position="1"/>
        <end position="28"/>
    </location>
</feature>
<protein>
    <submittedName>
        <fullName evidence="2">Trab domain-containing protein-like</fullName>
    </submittedName>
</protein>
<evidence type="ECO:0000256" key="1">
    <source>
        <dbReference type="SAM" id="MobiDB-lite"/>
    </source>
</evidence>
<feature type="compositionally biased region" description="Polar residues" evidence="1">
    <location>
        <begin position="1"/>
        <end position="20"/>
    </location>
</feature>
<dbReference type="EMBL" id="SDOV01000005">
    <property type="protein sequence ID" value="KAH7640358.1"/>
    <property type="molecule type" value="Genomic_DNA"/>
</dbReference>
<reference evidence="2" key="2">
    <citation type="journal article" date="2021" name="World Allergy Organ. J.">
        <title>Chromosome-level assembly of Dermatophagoides farinae genome and transcriptome reveals two novel allergens Der f 37 and Der f 39.</title>
        <authorList>
            <person name="Chen J."/>
            <person name="Cai Z."/>
            <person name="Fan D."/>
            <person name="Hu J."/>
            <person name="Hou Y."/>
            <person name="He Y."/>
            <person name="Zhang Z."/>
            <person name="Zhao Z."/>
            <person name="Gao P."/>
            <person name="Hu W."/>
            <person name="Sun J."/>
            <person name="Li J."/>
            <person name="Ji K."/>
        </authorList>
    </citation>
    <scope>NUCLEOTIDE SEQUENCE</scope>
    <source>
        <strain evidence="2">JKM2019</strain>
    </source>
</reference>
<dbReference type="CDD" id="cd14726">
    <property type="entry name" value="TraB_PrgY-like"/>
    <property type="match status" value="1"/>
</dbReference>
<organism evidence="2">
    <name type="scientific">Dermatophagoides farinae</name>
    <name type="common">American house dust mite</name>
    <dbReference type="NCBI Taxonomy" id="6954"/>
    <lineage>
        <taxon>Eukaryota</taxon>
        <taxon>Metazoa</taxon>
        <taxon>Ecdysozoa</taxon>
        <taxon>Arthropoda</taxon>
        <taxon>Chelicerata</taxon>
        <taxon>Arachnida</taxon>
        <taxon>Acari</taxon>
        <taxon>Acariformes</taxon>
        <taxon>Sarcoptiformes</taxon>
        <taxon>Astigmata</taxon>
        <taxon>Psoroptidia</taxon>
        <taxon>Analgoidea</taxon>
        <taxon>Pyroglyphidae</taxon>
        <taxon>Dermatophagoidinae</taxon>
        <taxon>Dermatophagoides</taxon>
    </lineage>
</organism>
<dbReference type="Proteomes" id="UP000828236">
    <property type="component" value="Unassembled WGS sequence"/>
</dbReference>
<dbReference type="InterPro" id="IPR002816">
    <property type="entry name" value="TraB/PrgY/GumN_fam"/>
</dbReference>
<reference evidence="2" key="1">
    <citation type="submission" date="2020-06" db="EMBL/GenBank/DDBJ databases">
        <authorList>
            <person name="Ji K."/>
            <person name="Li J."/>
        </authorList>
    </citation>
    <scope>NUCLEOTIDE SEQUENCE</scope>
    <source>
        <strain evidence="2">JKM2019</strain>
        <tissue evidence="2">Whole body</tissue>
    </source>
</reference>
<sequence length="327" mass="37680">MNQDSNSFNNEWPSLSQNSDDGGDQMKMKNNLTTNIITSTTNNKDFHMLIKPNNTFTPIKNDDEYDDHDVETVSILKADDRRIVYLVGTSHFSKPSHRDVRRVIRKFRPQVVVLELCRSRMCFLSMSEMEIMKEAKSLNFRKIRDYMKKHGLLQTFIYTLLLSASARVTNDLDIAPGGEFRNAFNEALKIPGCVVMLGDRPIDITLRRAIATLSAWQKIKITFHCLFNYEKLKAEELERYKQKDVLEQLVDEFSAEFPGLSRVMVDERDMFLVDSLRNAAKTTPPNSTIVGVVGIGHVAGIRDKWQKEDINVEELIKRIYLIKLLID</sequence>
<dbReference type="InterPro" id="IPR046345">
    <property type="entry name" value="TraB_PrgY-like"/>
</dbReference>
<name>A0A9D4SG31_DERFA</name>
<dbReference type="PANTHER" id="PTHR21530">
    <property type="entry name" value="PHEROMONE SHUTDOWN PROTEIN"/>
    <property type="match status" value="1"/>
</dbReference>
<dbReference type="PANTHER" id="PTHR21530:SF7">
    <property type="entry name" value="TRAB DOMAIN-CONTAINING PROTEIN"/>
    <property type="match status" value="1"/>
</dbReference>
<dbReference type="AlphaFoldDB" id="A0A9D4SG31"/>
<evidence type="ECO:0000313" key="2">
    <source>
        <dbReference type="EMBL" id="KAH7640358.1"/>
    </source>
</evidence>
<proteinExistence type="predicted"/>